<dbReference type="AlphaFoldDB" id="A0A1E8GMQ8"/>
<keyword evidence="3" id="KW-1185">Reference proteome</keyword>
<dbReference type="EMBL" id="MKIR01000012">
    <property type="protein sequence ID" value="OFI49520.1"/>
    <property type="molecule type" value="Genomic_DNA"/>
</dbReference>
<dbReference type="OrthoDB" id="2194642at2"/>
<proteinExistence type="predicted"/>
<dbReference type="STRING" id="1859473.BG261_02775"/>
<reference evidence="3" key="1">
    <citation type="submission" date="2016-09" db="EMBL/GenBank/DDBJ databases">
        <title>Draft genome sequence of a novel species of the family Streptococcaceae isolated from flowers.</title>
        <authorList>
            <person name="Chuah L.-O."/>
            <person name="Yap K.-P."/>
            <person name="Thong K.L."/>
            <person name="Liong M.T."/>
            <person name="Ahmad R."/>
            <person name="Rusul G."/>
        </authorList>
    </citation>
    <scope>NUCLEOTIDE SEQUENCE [LARGE SCALE GENOMIC DNA]</scope>
    <source>
        <strain evidence="3">DF1</strain>
    </source>
</reference>
<protein>
    <recommendedName>
        <fullName evidence="1">Siphovirus-type tail component RIFT-related domain-containing protein</fullName>
    </recommendedName>
</protein>
<dbReference type="RefSeq" id="WP_070792037.1">
    <property type="nucleotide sequence ID" value="NZ_MKIR01000012.1"/>
</dbReference>
<organism evidence="2 3">
    <name type="scientific">Floricoccus tropicus</name>
    <dbReference type="NCBI Taxonomy" id="1859473"/>
    <lineage>
        <taxon>Bacteria</taxon>
        <taxon>Bacillati</taxon>
        <taxon>Bacillota</taxon>
        <taxon>Bacilli</taxon>
        <taxon>Lactobacillales</taxon>
        <taxon>Streptococcaceae</taxon>
        <taxon>Floricoccus</taxon>
    </lineage>
</organism>
<evidence type="ECO:0000259" key="1">
    <source>
        <dbReference type="Pfam" id="PF05709"/>
    </source>
</evidence>
<dbReference type="InterPro" id="IPR008841">
    <property type="entry name" value="Siphovirus-type_tail_N"/>
</dbReference>
<feature type="domain" description="Siphovirus-type tail component RIFT-related" evidence="1">
    <location>
        <begin position="14"/>
        <end position="131"/>
    </location>
</feature>
<dbReference type="Pfam" id="PF05709">
    <property type="entry name" value="Sipho_tail"/>
    <property type="match status" value="1"/>
</dbReference>
<evidence type="ECO:0000313" key="2">
    <source>
        <dbReference type="EMBL" id="OFI49520.1"/>
    </source>
</evidence>
<evidence type="ECO:0000313" key="3">
    <source>
        <dbReference type="Proteomes" id="UP000178622"/>
    </source>
</evidence>
<accession>A0A1E8GMQ8</accession>
<dbReference type="Gene3D" id="2.40.30.200">
    <property type="match status" value="1"/>
</dbReference>
<dbReference type="Proteomes" id="UP000178622">
    <property type="component" value="Unassembled WGS sequence"/>
</dbReference>
<sequence>MDALITSKKGQFKLSDINISAIDFIISSINKKNYFQELEGRSGRIDFGSDSSYRTIRIPFYSKSKYLYDARMVRDELFSMIDEDEELLIQEISNYSLVDESISPKQYIVRLADNFELKQNLNVLQGELKFETTETPYAKSSLTTQQLQLQGILASDSSWAWGMGLETVDDTELIYTHNAESTATFKVFNAGNVEVHPFESMLNITIKKVAGSTTRFKLKNLTTDSKITINKPVANTDVWRYEGANVTRNKLAALKDTAKDFIFLKPGWNTFQIYDCTSASIEFDFKFLYR</sequence>
<name>A0A1E8GMQ8_9LACT</name>
<comment type="caution">
    <text evidence="2">The sequence shown here is derived from an EMBL/GenBank/DDBJ whole genome shotgun (WGS) entry which is preliminary data.</text>
</comment>
<gene>
    <name evidence="2" type="ORF">BG261_02775</name>
</gene>